<dbReference type="EMBL" id="RBNL01000117">
    <property type="protein sequence ID" value="RMM08689.1"/>
    <property type="molecule type" value="Genomic_DNA"/>
</dbReference>
<evidence type="ECO:0000313" key="2">
    <source>
        <dbReference type="EMBL" id="RMM08689.1"/>
    </source>
</evidence>
<protein>
    <submittedName>
        <fullName evidence="2">Non-ribosomal peptide synthetase SyfB</fullName>
    </submittedName>
</protein>
<dbReference type="Pfam" id="PF18563">
    <property type="entry name" value="TubC_N"/>
    <property type="match status" value="1"/>
</dbReference>
<name>A0A3M3B7W3_PSEYM</name>
<comment type="caution">
    <text evidence="2">The sequence shown here is derived from an EMBL/GenBank/DDBJ whole genome shotgun (WGS) entry which is preliminary data.</text>
</comment>
<proteinExistence type="predicted"/>
<dbReference type="InterPro" id="IPR041464">
    <property type="entry name" value="TubC_N"/>
</dbReference>
<reference evidence="2 3" key="1">
    <citation type="submission" date="2018-08" db="EMBL/GenBank/DDBJ databases">
        <title>Recombination of ecologically and evolutionarily significant loci maintains genetic cohesion in the Pseudomonas syringae species complex.</title>
        <authorList>
            <person name="Dillon M."/>
            <person name="Thakur S."/>
            <person name="Almeida R.N.D."/>
            <person name="Weir B.S."/>
            <person name="Guttman D.S."/>
        </authorList>
    </citation>
    <scope>NUCLEOTIDE SEQUENCE [LARGE SCALE GENOMIC DNA]</scope>
    <source>
        <strain evidence="2 3">88_10</strain>
    </source>
</reference>
<accession>A0A3M3B7W3</accession>
<dbReference type="Gene3D" id="1.10.10.1830">
    <property type="entry name" value="Non-ribosomal peptide synthase, adenylation domain"/>
    <property type="match status" value="1"/>
</dbReference>
<organism evidence="2 3">
    <name type="scientific">Pseudomonas syringae pv. maculicola</name>
    <dbReference type="NCBI Taxonomy" id="59511"/>
    <lineage>
        <taxon>Bacteria</taxon>
        <taxon>Pseudomonadati</taxon>
        <taxon>Pseudomonadota</taxon>
        <taxon>Gammaproteobacteria</taxon>
        <taxon>Pseudomonadales</taxon>
        <taxon>Pseudomonadaceae</taxon>
        <taxon>Pseudomonas</taxon>
    </lineage>
</organism>
<gene>
    <name evidence="2" type="ORF">APX70_02078</name>
</gene>
<evidence type="ECO:0000259" key="1">
    <source>
        <dbReference type="Pfam" id="PF18563"/>
    </source>
</evidence>
<feature type="non-terminal residue" evidence="2">
    <location>
        <position position="115"/>
    </location>
</feature>
<dbReference type="InterPro" id="IPR044894">
    <property type="entry name" value="TubC_N_sf"/>
</dbReference>
<dbReference type="AlphaFoldDB" id="A0A3M3B7W3"/>
<feature type="non-terminal residue" evidence="2">
    <location>
        <position position="1"/>
    </location>
</feature>
<sequence>LAPGRHRGRCPGALRTTYAGGLRSHHRKHGDYPVSINELLATLKAHDIQLTVKDGQLVVQGNRRALSDNGLLDHLRAHKPALIELIEQGDYRSGKRGALVLPANGIVPGCERITP</sequence>
<evidence type="ECO:0000313" key="3">
    <source>
        <dbReference type="Proteomes" id="UP000282378"/>
    </source>
</evidence>
<feature type="domain" description="TubC N-terminal docking" evidence="1">
    <location>
        <begin position="36"/>
        <end position="88"/>
    </location>
</feature>
<dbReference type="Proteomes" id="UP000282378">
    <property type="component" value="Unassembled WGS sequence"/>
</dbReference>